<feature type="region of interest" description="Disordered" evidence="6">
    <location>
        <begin position="82"/>
        <end position="107"/>
    </location>
</feature>
<reference evidence="10" key="1">
    <citation type="journal article" date="2019" name="Int. J. Syst. Evol. Microbiol.">
        <title>The Global Catalogue of Microorganisms (GCM) 10K type strain sequencing project: providing services to taxonomists for standard genome sequencing and annotation.</title>
        <authorList>
            <consortium name="The Broad Institute Genomics Platform"/>
            <consortium name="The Broad Institute Genome Sequencing Center for Infectious Disease"/>
            <person name="Wu L."/>
            <person name="Ma J."/>
        </authorList>
    </citation>
    <scope>NUCLEOTIDE SEQUENCE [LARGE SCALE GENOMIC DNA]</scope>
    <source>
        <strain evidence="10">CCUG 71848</strain>
    </source>
</reference>
<comment type="subcellular location">
    <subcellularLocation>
        <location evidence="1">Cell membrane</location>
        <topology evidence="1">Single-pass membrane protein</topology>
    </subcellularLocation>
</comment>
<proteinExistence type="predicted"/>
<keyword evidence="10" id="KW-1185">Reference proteome</keyword>
<feature type="domain" description="Phage shock protein PspC N-terminal" evidence="8">
    <location>
        <begin position="5"/>
        <end position="65"/>
    </location>
</feature>
<accession>A0ABW3PEF6</accession>
<evidence type="ECO:0000256" key="6">
    <source>
        <dbReference type="SAM" id="MobiDB-lite"/>
    </source>
</evidence>
<evidence type="ECO:0000313" key="10">
    <source>
        <dbReference type="Proteomes" id="UP001597156"/>
    </source>
</evidence>
<keyword evidence="2" id="KW-1003">Cell membrane</keyword>
<dbReference type="Pfam" id="PF04024">
    <property type="entry name" value="PspC"/>
    <property type="match status" value="1"/>
</dbReference>
<keyword evidence="3 7" id="KW-0812">Transmembrane</keyword>
<gene>
    <name evidence="9" type="ORF">ACFQ22_01090</name>
</gene>
<evidence type="ECO:0000313" key="9">
    <source>
        <dbReference type="EMBL" id="MFD1123959.1"/>
    </source>
</evidence>
<dbReference type="EMBL" id="JBHTLH010000004">
    <property type="protein sequence ID" value="MFD1123959.1"/>
    <property type="molecule type" value="Genomic_DNA"/>
</dbReference>
<dbReference type="InterPro" id="IPR052027">
    <property type="entry name" value="PspC"/>
</dbReference>
<keyword evidence="5 7" id="KW-0472">Membrane</keyword>
<evidence type="ECO:0000256" key="7">
    <source>
        <dbReference type="SAM" id="Phobius"/>
    </source>
</evidence>
<dbReference type="InterPro" id="IPR007168">
    <property type="entry name" value="Phageshock_PspC_N"/>
</dbReference>
<dbReference type="RefSeq" id="WP_121979225.1">
    <property type="nucleotide sequence ID" value="NZ_JBHTLH010000004.1"/>
</dbReference>
<comment type="caution">
    <text evidence="9">The sequence shown here is derived from an EMBL/GenBank/DDBJ whole genome shotgun (WGS) entry which is preliminary data.</text>
</comment>
<dbReference type="Proteomes" id="UP001597156">
    <property type="component" value="Unassembled WGS sequence"/>
</dbReference>
<keyword evidence="4 7" id="KW-1133">Transmembrane helix</keyword>
<organism evidence="9 10">
    <name type="scientific">Lentilactobacillus raoultii</name>
    <dbReference type="NCBI Taxonomy" id="1987503"/>
    <lineage>
        <taxon>Bacteria</taxon>
        <taxon>Bacillati</taxon>
        <taxon>Bacillota</taxon>
        <taxon>Bacilli</taxon>
        <taxon>Lactobacillales</taxon>
        <taxon>Lactobacillaceae</taxon>
        <taxon>Lentilactobacillus</taxon>
    </lineage>
</organism>
<evidence type="ECO:0000256" key="3">
    <source>
        <dbReference type="ARBA" id="ARBA00022692"/>
    </source>
</evidence>
<evidence type="ECO:0000256" key="2">
    <source>
        <dbReference type="ARBA" id="ARBA00022475"/>
    </source>
</evidence>
<evidence type="ECO:0000256" key="4">
    <source>
        <dbReference type="ARBA" id="ARBA00022989"/>
    </source>
</evidence>
<evidence type="ECO:0000256" key="1">
    <source>
        <dbReference type="ARBA" id="ARBA00004162"/>
    </source>
</evidence>
<evidence type="ECO:0000259" key="8">
    <source>
        <dbReference type="Pfam" id="PF04024"/>
    </source>
</evidence>
<dbReference type="PANTHER" id="PTHR33885">
    <property type="entry name" value="PHAGE SHOCK PROTEIN C"/>
    <property type="match status" value="1"/>
</dbReference>
<dbReference type="PANTHER" id="PTHR33885:SF3">
    <property type="entry name" value="PHAGE SHOCK PROTEIN C"/>
    <property type="match status" value="1"/>
</dbReference>
<sequence length="107" mass="12009">MSDKKKLFRSSKDRWIAGVLGGISSYFDWNSTLVRVLYIVLMLTPGIGMAAILAYVVMIAIIPAEDAPASFFNQLKSIYQNQSTSKKSRKVIHGVEEEDVNRNKKRG</sequence>
<feature type="transmembrane region" description="Helical" evidence="7">
    <location>
        <begin position="36"/>
        <end position="62"/>
    </location>
</feature>
<evidence type="ECO:0000256" key="5">
    <source>
        <dbReference type="ARBA" id="ARBA00023136"/>
    </source>
</evidence>
<protein>
    <submittedName>
        <fullName evidence="9">PspC domain-containing protein</fullName>
    </submittedName>
</protein>
<name>A0ABW3PEF6_9LACO</name>